<comment type="similarity">
    <text evidence="2">Belongs to the glycosyltransferase 41 family. O-GlcNAc transferase subfamily.</text>
</comment>
<dbReference type="Gene3D" id="3.40.50.11380">
    <property type="match status" value="1"/>
</dbReference>
<dbReference type="PROSITE" id="PS50005">
    <property type="entry name" value="TPR"/>
    <property type="match status" value="4"/>
</dbReference>
<protein>
    <recommendedName>
        <fullName evidence="3">protein O-GlcNAc transferase</fullName>
        <ecNumber evidence="3">2.4.1.255</ecNumber>
    </recommendedName>
</protein>
<evidence type="ECO:0000256" key="3">
    <source>
        <dbReference type="ARBA" id="ARBA00011970"/>
    </source>
</evidence>
<dbReference type="Gene3D" id="3.40.50.2000">
    <property type="entry name" value="Glycogen Phosphorylase B"/>
    <property type="match status" value="1"/>
</dbReference>
<feature type="domain" description="O-GlcNAc transferase C-terminal" evidence="9">
    <location>
        <begin position="539"/>
        <end position="713"/>
    </location>
</feature>
<evidence type="ECO:0000256" key="8">
    <source>
        <dbReference type="PROSITE-ProRule" id="PRU00339"/>
    </source>
</evidence>
<feature type="repeat" description="TPR" evidence="8">
    <location>
        <begin position="138"/>
        <end position="171"/>
    </location>
</feature>
<dbReference type="PANTHER" id="PTHR44366:SF1">
    <property type="entry name" value="UDP-N-ACETYLGLUCOSAMINE--PEPTIDE N-ACETYLGLUCOSAMINYLTRANSFERASE 110 KDA SUBUNIT"/>
    <property type="match status" value="1"/>
</dbReference>
<evidence type="ECO:0000259" key="9">
    <source>
        <dbReference type="Pfam" id="PF13844"/>
    </source>
</evidence>
<dbReference type="GO" id="GO:0097363">
    <property type="term" value="F:protein O-acetylglucosaminyltransferase activity"/>
    <property type="evidence" value="ECO:0007669"/>
    <property type="project" value="UniProtKB-EC"/>
</dbReference>
<organism evidence="10">
    <name type="scientific">Candidatus Nitrotoga fabula</name>
    <dbReference type="NCBI Taxonomy" id="2182327"/>
    <lineage>
        <taxon>Bacteria</taxon>
        <taxon>Pseudomonadati</taxon>
        <taxon>Pseudomonadota</taxon>
        <taxon>Betaproteobacteria</taxon>
        <taxon>Nitrosomonadales</taxon>
        <taxon>Gallionellaceae</taxon>
        <taxon>Candidatus Nitrotoga</taxon>
    </lineage>
</organism>
<evidence type="ECO:0000256" key="2">
    <source>
        <dbReference type="ARBA" id="ARBA00005386"/>
    </source>
</evidence>
<comment type="pathway">
    <text evidence="1">Protein modification; protein glycosylation.</text>
</comment>
<evidence type="ECO:0000256" key="5">
    <source>
        <dbReference type="ARBA" id="ARBA00022679"/>
    </source>
</evidence>
<evidence type="ECO:0000256" key="1">
    <source>
        <dbReference type="ARBA" id="ARBA00004922"/>
    </source>
</evidence>
<dbReference type="Pfam" id="PF13844">
    <property type="entry name" value="Glyco_transf_41"/>
    <property type="match status" value="2"/>
</dbReference>
<dbReference type="Pfam" id="PF13181">
    <property type="entry name" value="TPR_8"/>
    <property type="match status" value="1"/>
</dbReference>
<dbReference type="InterPro" id="IPR037919">
    <property type="entry name" value="OGT"/>
</dbReference>
<evidence type="ECO:0000313" key="10">
    <source>
        <dbReference type="EMBL" id="SPS04594.1"/>
    </source>
</evidence>
<evidence type="ECO:0000256" key="6">
    <source>
        <dbReference type="ARBA" id="ARBA00022737"/>
    </source>
</evidence>
<dbReference type="GO" id="GO:0006493">
    <property type="term" value="P:protein O-linked glycosylation"/>
    <property type="evidence" value="ECO:0007669"/>
    <property type="project" value="InterPro"/>
</dbReference>
<dbReference type="Pfam" id="PF13414">
    <property type="entry name" value="TPR_11"/>
    <property type="match status" value="2"/>
</dbReference>
<dbReference type="AlphaFoldDB" id="A0A2X0RAJ1"/>
<keyword evidence="4" id="KW-0328">Glycosyltransferase</keyword>
<dbReference type="InterPro" id="IPR011990">
    <property type="entry name" value="TPR-like_helical_dom_sf"/>
</dbReference>
<keyword evidence="7 8" id="KW-0802">TPR repeat</keyword>
<gene>
    <name evidence="10" type="ORF">NITFAB_0183</name>
</gene>
<dbReference type="InterPro" id="IPR029489">
    <property type="entry name" value="OGT/SEC/SPY_C"/>
</dbReference>
<keyword evidence="6" id="KW-0677">Repeat</keyword>
<dbReference type="InterPro" id="IPR019734">
    <property type="entry name" value="TPR_rpt"/>
</dbReference>
<feature type="repeat" description="TPR" evidence="8">
    <location>
        <begin position="104"/>
        <end position="137"/>
    </location>
</feature>
<dbReference type="SMART" id="SM00028">
    <property type="entry name" value="TPR"/>
    <property type="match status" value="7"/>
</dbReference>
<sequence length="751" mass="84956">MTDNSTDLLSRAARLLRGGQLQPAEAIFRQILASHPKALPQAAAIALQYQHLPLALLCLEQSILHEPQEARHYFLRGITLDDLHRRDEALNSLQQAIRLKPDYAEAYNNIGIILHDQKNFEQAAANFHSAILHKPDYSGAHNNLGSTLRALGDLAGAQQQFARAVQLNPDYALAHFNLGKTYLDMGQLVPAETHFQHVLRLKPDHLQACGHLGSIQFQLGKLDEAEASFSYAAQRKPGKNGAELNKLARVLWEQGRIGPTLTAYRQAQALNPHELKSALGALLSLPAVYGNKNELLATRQRFAKGLETLHFRVPEFVSQNPSEKLLNELRWSNFYLAYQGMDDKPLQTDYASFVARMLQIIAPRFMQPRTKKPQAGRRLRIGYLSSFFRKCTVGMYFRSWITSLDRNQFEIFIYYTRPETDPVTQEIIDASDHFRQPVAGRIPVDAIADTVLADDLDILVYPELGMDNTSFLLAAMRLAPLQCAGWGHPVTSGHANVDYYFSSAALEPENAAPHYSEKLILLDGIGTHYRKPPLPTPARRADFALPEGRTLYLCPQSLFKIHPDNDLLLARILERDPNGVLVLFAGRHPNITRTLLTRLTQAMHLRRLRPQGRSIVLPPVEHDDYLRINMLCDTMLDTLHWSGGNTTLDALACGLPVVTLPGEFMRGRQSCGMLEYMGLNELIARDEEDYIRIALRITADHAWRRQIVERIHTGSQRIFNQDTPLRQMERFFYSEFNQQDDPSPNLRNSLP</sequence>
<dbReference type="EC" id="2.4.1.255" evidence="3"/>
<evidence type="ECO:0000256" key="7">
    <source>
        <dbReference type="ARBA" id="ARBA00022803"/>
    </source>
</evidence>
<accession>A0A2X0RAJ1</accession>
<dbReference type="EMBL" id="LS423452">
    <property type="protein sequence ID" value="SPS04594.1"/>
    <property type="molecule type" value="Genomic_DNA"/>
</dbReference>
<feature type="repeat" description="TPR" evidence="8">
    <location>
        <begin position="172"/>
        <end position="205"/>
    </location>
</feature>
<keyword evidence="5" id="KW-0808">Transferase</keyword>
<dbReference type="SUPFAM" id="SSF53756">
    <property type="entry name" value="UDP-Glycosyltransferase/glycogen phosphorylase"/>
    <property type="match status" value="1"/>
</dbReference>
<dbReference type="Gene3D" id="1.25.40.10">
    <property type="entry name" value="Tetratricopeptide repeat domain"/>
    <property type="match status" value="1"/>
</dbReference>
<evidence type="ECO:0000256" key="4">
    <source>
        <dbReference type="ARBA" id="ARBA00022676"/>
    </source>
</evidence>
<feature type="repeat" description="TPR" evidence="8">
    <location>
        <begin position="70"/>
        <end position="103"/>
    </location>
</feature>
<dbReference type="SUPFAM" id="SSF48452">
    <property type="entry name" value="TPR-like"/>
    <property type="match status" value="1"/>
</dbReference>
<feature type="domain" description="O-GlcNAc transferase C-terminal" evidence="9">
    <location>
        <begin position="365"/>
        <end position="522"/>
    </location>
</feature>
<reference evidence="10" key="1">
    <citation type="submission" date="2018-05" db="EMBL/GenBank/DDBJ databases">
        <authorList>
            <person name="Lanie J.A."/>
            <person name="Ng W.-L."/>
            <person name="Kazmierczak K.M."/>
            <person name="Andrzejewski T.M."/>
            <person name="Davidsen T.M."/>
            <person name="Wayne K.J."/>
            <person name="Tettelin H."/>
            <person name="Glass J.I."/>
            <person name="Rusch D."/>
            <person name="Podicherti R."/>
            <person name="Tsui H.-C.T."/>
            <person name="Winkler M.E."/>
        </authorList>
    </citation>
    <scope>NUCLEOTIDE SEQUENCE</scope>
    <source>
        <strain evidence="10">KNB</strain>
    </source>
</reference>
<proteinExistence type="inferred from homology"/>
<name>A0A2X0RAJ1_9PROT</name>
<dbReference type="PANTHER" id="PTHR44366">
    <property type="entry name" value="UDP-N-ACETYLGLUCOSAMINE--PEPTIDE N-ACETYLGLUCOSAMINYLTRANSFERASE 110 KDA SUBUNIT"/>
    <property type="match status" value="1"/>
</dbReference>